<dbReference type="InterPro" id="IPR019410">
    <property type="entry name" value="Methyltransf_16"/>
</dbReference>
<reference evidence="2" key="1">
    <citation type="journal article" date="2023" name="Commun. Biol.">
        <title>Genome analysis of Parmales, the sister group of diatoms, reveals the evolutionary specialization of diatoms from phago-mixotrophs to photoautotrophs.</title>
        <authorList>
            <person name="Ban H."/>
            <person name="Sato S."/>
            <person name="Yoshikawa S."/>
            <person name="Yamada K."/>
            <person name="Nakamura Y."/>
            <person name="Ichinomiya M."/>
            <person name="Sato N."/>
            <person name="Blanc-Mathieu R."/>
            <person name="Endo H."/>
            <person name="Kuwata A."/>
            <person name="Ogata H."/>
        </authorList>
    </citation>
    <scope>NUCLEOTIDE SEQUENCE [LARGE SCALE GENOMIC DNA]</scope>
    <source>
        <strain evidence="2">NIES 3701</strain>
    </source>
</reference>
<comment type="caution">
    <text evidence="1">The sequence shown here is derived from an EMBL/GenBank/DDBJ whole genome shotgun (WGS) entry which is preliminary data.</text>
</comment>
<sequence length="205" mass="22484">MATSSTLQTLTPNITFTPDWSPGLGGGVWSTAVLLTNYFQTHPQTFTEMLSKKSALELGSGNGYLSVVLSTIVKDLNITCTDTPSHLPLISKTFSENSLSSSPSRTITVSSLLWGTETLPSTFDFIFGTDVVYRSHLYLPFLSCLTSHLSPLGTAIIGICMTDTTSDFFEECKKANFRYQRISDSKGCDGMRGVTFSLYVIEWKP</sequence>
<keyword evidence="2" id="KW-1185">Reference proteome</keyword>
<dbReference type="AlphaFoldDB" id="A0A9W7EZF9"/>
<proteinExistence type="predicted"/>
<accession>A0A9W7EZF9</accession>
<name>A0A9W7EZF9_9STRA</name>
<dbReference type="Gene3D" id="3.40.50.150">
    <property type="entry name" value="Vaccinia Virus protein VP39"/>
    <property type="match status" value="1"/>
</dbReference>
<evidence type="ECO:0000313" key="2">
    <source>
        <dbReference type="Proteomes" id="UP001165085"/>
    </source>
</evidence>
<protein>
    <submittedName>
        <fullName evidence="1">Uncharacterized protein</fullName>
    </submittedName>
</protein>
<organism evidence="1 2">
    <name type="scientific">Triparma strigata</name>
    <dbReference type="NCBI Taxonomy" id="1606541"/>
    <lineage>
        <taxon>Eukaryota</taxon>
        <taxon>Sar</taxon>
        <taxon>Stramenopiles</taxon>
        <taxon>Ochrophyta</taxon>
        <taxon>Bolidophyceae</taxon>
        <taxon>Parmales</taxon>
        <taxon>Triparmaceae</taxon>
        <taxon>Triparma</taxon>
    </lineage>
</organism>
<gene>
    <name evidence="1" type="ORF">TrST_g918</name>
</gene>
<dbReference type="SUPFAM" id="SSF53335">
    <property type="entry name" value="S-adenosyl-L-methionine-dependent methyltransferases"/>
    <property type="match status" value="1"/>
</dbReference>
<evidence type="ECO:0000313" key="1">
    <source>
        <dbReference type="EMBL" id="GMH96047.1"/>
    </source>
</evidence>
<dbReference type="Proteomes" id="UP001165085">
    <property type="component" value="Unassembled WGS sequence"/>
</dbReference>
<dbReference type="Pfam" id="PF10294">
    <property type="entry name" value="Methyltransf_16"/>
    <property type="match status" value="1"/>
</dbReference>
<dbReference type="OrthoDB" id="189234at2759"/>
<dbReference type="PANTHER" id="PTHR14614">
    <property type="entry name" value="HEPATOCELLULAR CARCINOMA-ASSOCIATED ANTIGEN"/>
    <property type="match status" value="1"/>
</dbReference>
<dbReference type="EMBL" id="BRXY01000458">
    <property type="protein sequence ID" value="GMH96047.1"/>
    <property type="molecule type" value="Genomic_DNA"/>
</dbReference>
<dbReference type="InterPro" id="IPR029063">
    <property type="entry name" value="SAM-dependent_MTases_sf"/>
</dbReference>